<dbReference type="Pfam" id="PF02518">
    <property type="entry name" value="HATPase_c"/>
    <property type="match status" value="1"/>
</dbReference>
<keyword evidence="7 13" id="KW-0418">Kinase</keyword>
<dbReference type="InterPro" id="IPR003660">
    <property type="entry name" value="HAMP_dom"/>
</dbReference>
<dbReference type="OrthoDB" id="9815202at2"/>
<evidence type="ECO:0000256" key="6">
    <source>
        <dbReference type="ARBA" id="ARBA00022692"/>
    </source>
</evidence>
<dbReference type="STRING" id="633194.SAMN05421759_10865"/>
<dbReference type="PANTHER" id="PTHR45436">
    <property type="entry name" value="SENSOR HISTIDINE KINASE YKOH"/>
    <property type="match status" value="1"/>
</dbReference>
<gene>
    <name evidence="13" type="ORF">SAMN05421759_10865</name>
</gene>
<evidence type="ECO:0000256" key="9">
    <source>
        <dbReference type="ARBA" id="ARBA00023012"/>
    </source>
</evidence>
<evidence type="ECO:0000256" key="10">
    <source>
        <dbReference type="SAM" id="Phobius"/>
    </source>
</evidence>
<dbReference type="InterPro" id="IPR005467">
    <property type="entry name" value="His_kinase_dom"/>
</dbReference>
<feature type="transmembrane region" description="Helical" evidence="10">
    <location>
        <begin position="153"/>
        <end position="176"/>
    </location>
</feature>
<accession>A0A1N7NGD5</accession>
<protein>
    <recommendedName>
        <fullName evidence="3">histidine kinase</fullName>
        <ecNumber evidence="3">2.7.13.3</ecNumber>
    </recommendedName>
</protein>
<dbReference type="SUPFAM" id="SSF47384">
    <property type="entry name" value="Homodimeric domain of signal transducing histidine kinase"/>
    <property type="match status" value="1"/>
</dbReference>
<comment type="subcellular location">
    <subcellularLocation>
        <location evidence="2">Membrane</location>
    </subcellularLocation>
</comment>
<dbReference type="CDD" id="cd00075">
    <property type="entry name" value="HATPase"/>
    <property type="match status" value="1"/>
</dbReference>
<evidence type="ECO:0000256" key="7">
    <source>
        <dbReference type="ARBA" id="ARBA00022777"/>
    </source>
</evidence>
<dbReference type="EMBL" id="FTOQ01000008">
    <property type="protein sequence ID" value="SIS97321.1"/>
    <property type="molecule type" value="Genomic_DNA"/>
</dbReference>
<keyword evidence="5" id="KW-0808">Transferase</keyword>
<dbReference type="SMART" id="SM00387">
    <property type="entry name" value="HATPase_c"/>
    <property type="match status" value="1"/>
</dbReference>
<keyword evidence="9" id="KW-0902">Two-component regulatory system</keyword>
<dbReference type="InterPro" id="IPR003594">
    <property type="entry name" value="HATPase_dom"/>
</dbReference>
<name>A0A1N7NGD5_9RHOB</name>
<dbReference type="PROSITE" id="PS50885">
    <property type="entry name" value="HAMP"/>
    <property type="match status" value="1"/>
</dbReference>
<dbReference type="InterPro" id="IPR036890">
    <property type="entry name" value="HATPase_C_sf"/>
</dbReference>
<dbReference type="PROSITE" id="PS50109">
    <property type="entry name" value="HIS_KIN"/>
    <property type="match status" value="1"/>
</dbReference>
<feature type="transmembrane region" description="Helical" evidence="10">
    <location>
        <begin position="20"/>
        <end position="42"/>
    </location>
</feature>
<evidence type="ECO:0000256" key="3">
    <source>
        <dbReference type="ARBA" id="ARBA00012438"/>
    </source>
</evidence>
<keyword evidence="8 10" id="KW-1133">Transmembrane helix</keyword>
<evidence type="ECO:0000313" key="14">
    <source>
        <dbReference type="Proteomes" id="UP000186684"/>
    </source>
</evidence>
<dbReference type="Gene3D" id="1.10.287.130">
    <property type="match status" value="1"/>
</dbReference>
<dbReference type="PANTHER" id="PTHR45436:SF8">
    <property type="entry name" value="HISTIDINE KINASE"/>
    <property type="match status" value="1"/>
</dbReference>
<evidence type="ECO:0000256" key="8">
    <source>
        <dbReference type="ARBA" id="ARBA00022989"/>
    </source>
</evidence>
<proteinExistence type="predicted"/>
<dbReference type="RefSeq" id="WP_076448586.1">
    <property type="nucleotide sequence ID" value="NZ_FTOQ01000008.1"/>
</dbReference>
<sequence length="452" mass="48155">MNTPRASLSNIIRSTPVRIALWLVLVFASVNLVTLGGAYVTLKAQAEAAIRADLTAEIAGLDITATPNALRRLVEVRARASDPRDRVYLFIGDDGLRAGNADARLSEGNVILSASDGRALSHTGYLQEVRRLSSGILVIAQSLERVEDLRRTFLWLLALSLLPTVVLSLGLGTLIARRSARRVERIEATLGRIAAGDLTARYDPGAAGEDDLTRIGRGVNRMAARQEAATEALRQVSADIAHDLRTPLQRIAVLLDELQSKTTEDDPRAPLADRARAEADRAVQVFHALLQIAQIEGAGARADAAPVDLTEIAREMAELYEPAAEEAGVTLGTDLPETPVPVTGDRALLGQALANLLENALRHGGGTPITVSVARNPDGPVLCVSDRGPGIPEAERDLVTRRLYRLERSRTTPGNGLGLALVAAIAQAHRATLSLGDNGPGLSARLHFPSVD</sequence>
<reference evidence="14" key="1">
    <citation type="submission" date="2017-01" db="EMBL/GenBank/DDBJ databases">
        <authorList>
            <person name="Varghese N."/>
            <person name="Submissions S."/>
        </authorList>
    </citation>
    <scope>NUCLEOTIDE SEQUENCE [LARGE SCALE GENOMIC DNA]</scope>
    <source>
        <strain evidence="14">DSM 29430</strain>
    </source>
</reference>
<keyword evidence="6 10" id="KW-0812">Transmembrane</keyword>
<dbReference type="InterPro" id="IPR050428">
    <property type="entry name" value="TCS_sensor_his_kinase"/>
</dbReference>
<keyword evidence="4" id="KW-0597">Phosphoprotein</keyword>
<dbReference type="GO" id="GO:0000155">
    <property type="term" value="F:phosphorelay sensor kinase activity"/>
    <property type="evidence" value="ECO:0007669"/>
    <property type="project" value="InterPro"/>
</dbReference>
<dbReference type="CDD" id="cd06225">
    <property type="entry name" value="HAMP"/>
    <property type="match status" value="1"/>
</dbReference>
<keyword evidence="14" id="KW-1185">Reference proteome</keyword>
<evidence type="ECO:0000256" key="4">
    <source>
        <dbReference type="ARBA" id="ARBA00022553"/>
    </source>
</evidence>
<dbReference type="Pfam" id="PF00672">
    <property type="entry name" value="HAMP"/>
    <property type="match status" value="1"/>
</dbReference>
<dbReference type="EC" id="2.7.13.3" evidence="3"/>
<dbReference type="InterPro" id="IPR003661">
    <property type="entry name" value="HisK_dim/P_dom"/>
</dbReference>
<dbReference type="GO" id="GO:0005886">
    <property type="term" value="C:plasma membrane"/>
    <property type="evidence" value="ECO:0007669"/>
    <property type="project" value="TreeGrafter"/>
</dbReference>
<dbReference type="Gene3D" id="3.30.565.10">
    <property type="entry name" value="Histidine kinase-like ATPase, C-terminal domain"/>
    <property type="match status" value="1"/>
</dbReference>
<feature type="domain" description="Histidine kinase" evidence="11">
    <location>
        <begin position="239"/>
        <end position="452"/>
    </location>
</feature>
<dbReference type="SMART" id="SM00304">
    <property type="entry name" value="HAMP"/>
    <property type="match status" value="1"/>
</dbReference>
<keyword evidence="10" id="KW-0472">Membrane</keyword>
<dbReference type="InterPro" id="IPR036097">
    <property type="entry name" value="HisK_dim/P_sf"/>
</dbReference>
<dbReference type="Proteomes" id="UP000186684">
    <property type="component" value="Unassembled WGS sequence"/>
</dbReference>
<comment type="catalytic activity">
    <reaction evidence="1">
        <text>ATP + protein L-histidine = ADP + protein N-phospho-L-histidine.</text>
        <dbReference type="EC" id="2.7.13.3"/>
    </reaction>
</comment>
<dbReference type="SUPFAM" id="SSF55874">
    <property type="entry name" value="ATPase domain of HSP90 chaperone/DNA topoisomerase II/histidine kinase"/>
    <property type="match status" value="1"/>
</dbReference>
<dbReference type="Gene3D" id="6.10.340.10">
    <property type="match status" value="1"/>
</dbReference>
<evidence type="ECO:0000313" key="13">
    <source>
        <dbReference type="EMBL" id="SIS97321.1"/>
    </source>
</evidence>
<dbReference type="Pfam" id="PF00512">
    <property type="entry name" value="HisKA"/>
    <property type="match status" value="1"/>
</dbReference>
<organism evidence="13 14">
    <name type="scientific">Roseivivax lentus</name>
    <dbReference type="NCBI Taxonomy" id="633194"/>
    <lineage>
        <taxon>Bacteria</taxon>
        <taxon>Pseudomonadati</taxon>
        <taxon>Pseudomonadota</taxon>
        <taxon>Alphaproteobacteria</taxon>
        <taxon>Rhodobacterales</taxon>
        <taxon>Roseobacteraceae</taxon>
        <taxon>Roseivivax</taxon>
    </lineage>
</organism>
<dbReference type="AlphaFoldDB" id="A0A1N7NGD5"/>
<dbReference type="CDD" id="cd00082">
    <property type="entry name" value="HisKA"/>
    <property type="match status" value="1"/>
</dbReference>
<evidence type="ECO:0000259" key="12">
    <source>
        <dbReference type="PROSITE" id="PS50885"/>
    </source>
</evidence>
<evidence type="ECO:0000256" key="5">
    <source>
        <dbReference type="ARBA" id="ARBA00022679"/>
    </source>
</evidence>
<evidence type="ECO:0000256" key="1">
    <source>
        <dbReference type="ARBA" id="ARBA00000085"/>
    </source>
</evidence>
<feature type="domain" description="HAMP" evidence="12">
    <location>
        <begin position="177"/>
        <end position="231"/>
    </location>
</feature>
<evidence type="ECO:0000256" key="2">
    <source>
        <dbReference type="ARBA" id="ARBA00004370"/>
    </source>
</evidence>
<evidence type="ECO:0000259" key="11">
    <source>
        <dbReference type="PROSITE" id="PS50109"/>
    </source>
</evidence>
<dbReference type="SMART" id="SM00388">
    <property type="entry name" value="HisKA"/>
    <property type="match status" value="1"/>
</dbReference>